<proteinExistence type="predicted"/>
<evidence type="ECO:0000313" key="3">
    <source>
        <dbReference type="EMBL" id="SES69686.1"/>
    </source>
</evidence>
<dbReference type="RefSeq" id="WP_091437674.1">
    <property type="nucleotide sequence ID" value="NZ_FOIE01000001.1"/>
</dbReference>
<accession>A0A1H9YL04</accession>
<feature type="domain" description="Metallo-beta-lactamase" evidence="2">
    <location>
        <begin position="29"/>
        <end position="226"/>
    </location>
</feature>
<dbReference type="OrthoDB" id="3204284at2"/>
<dbReference type="PANTHER" id="PTHR43546:SF9">
    <property type="entry name" value="L-ASCORBATE-6-PHOSPHATE LACTONASE ULAG-RELATED"/>
    <property type="match status" value="1"/>
</dbReference>
<dbReference type="AlphaFoldDB" id="A0A1H9YL04"/>
<dbReference type="Gene3D" id="3.60.15.10">
    <property type="entry name" value="Ribonuclease Z/Hydroxyacylglutathione hydrolase-like"/>
    <property type="match status" value="1"/>
</dbReference>
<dbReference type="InterPro" id="IPR001279">
    <property type="entry name" value="Metallo-B-lactamas"/>
</dbReference>
<dbReference type="EMBL" id="FOIE01000001">
    <property type="protein sequence ID" value="SES69686.1"/>
    <property type="molecule type" value="Genomic_DNA"/>
</dbReference>
<dbReference type="PANTHER" id="PTHR43546">
    <property type="entry name" value="UPF0173 METAL-DEPENDENT HYDROLASE MJ1163-RELATED"/>
    <property type="match status" value="1"/>
</dbReference>
<dbReference type="InterPro" id="IPR036866">
    <property type="entry name" value="RibonucZ/Hydroxyglut_hydro"/>
</dbReference>
<organism evidence="3 4">
    <name type="scientific">Geodermatophilus poikilotrophus</name>
    <dbReference type="NCBI Taxonomy" id="1333667"/>
    <lineage>
        <taxon>Bacteria</taxon>
        <taxon>Bacillati</taxon>
        <taxon>Actinomycetota</taxon>
        <taxon>Actinomycetes</taxon>
        <taxon>Geodermatophilales</taxon>
        <taxon>Geodermatophilaceae</taxon>
        <taxon>Geodermatophilus</taxon>
    </lineage>
</organism>
<keyword evidence="1" id="KW-0378">Hydrolase</keyword>
<name>A0A1H9YL04_9ACTN</name>
<gene>
    <name evidence="3" type="ORF">SAMN04488546_0165</name>
</gene>
<sequence>MSDATATPAQVPVRVLGGPTALIEYGGLRFLTDPTFDAPGEYPLGGGRSLTKTAPSAADPADLGPLDAVLLSHDQHPDNLDTAGRALLTDVPVVLTTRSTAARLGGTARGLAPWDAVDLPRPGGGTVTVTATPALHGPEGCEPVTGEVVGFVLTAAGLPTVHVSGDNASLDVVREIAGRVGPVDTAVLFAGAARTALFDGALLTIDGARAAEAATVLGARRVVAAHCDSWAHFSESREDVVAAFTAAGIADRLQLD</sequence>
<reference evidence="4" key="1">
    <citation type="submission" date="2016-10" db="EMBL/GenBank/DDBJ databases">
        <authorList>
            <person name="Varghese N."/>
            <person name="Submissions S."/>
        </authorList>
    </citation>
    <scope>NUCLEOTIDE SEQUENCE [LARGE SCALE GENOMIC DNA]</scope>
    <source>
        <strain evidence="4">DSM 44209</strain>
    </source>
</reference>
<dbReference type="SUPFAM" id="SSF56281">
    <property type="entry name" value="Metallo-hydrolase/oxidoreductase"/>
    <property type="match status" value="1"/>
</dbReference>
<dbReference type="Proteomes" id="UP000198507">
    <property type="component" value="Unassembled WGS sequence"/>
</dbReference>
<dbReference type="GO" id="GO:0016787">
    <property type="term" value="F:hydrolase activity"/>
    <property type="evidence" value="ECO:0007669"/>
    <property type="project" value="UniProtKB-KW"/>
</dbReference>
<dbReference type="Pfam" id="PF12706">
    <property type="entry name" value="Lactamase_B_2"/>
    <property type="match status" value="1"/>
</dbReference>
<evidence type="ECO:0000313" key="4">
    <source>
        <dbReference type="Proteomes" id="UP000198507"/>
    </source>
</evidence>
<keyword evidence="4" id="KW-1185">Reference proteome</keyword>
<protein>
    <submittedName>
        <fullName evidence="3">L-ascorbate metabolism protein UlaG, beta-lactamase superfamily</fullName>
    </submittedName>
</protein>
<evidence type="ECO:0000256" key="1">
    <source>
        <dbReference type="ARBA" id="ARBA00022801"/>
    </source>
</evidence>
<dbReference type="InterPro" id="IPR050114">
    <property type="entry name" value="UPF0173_UPF0282_UlaG_hydrolase"/>
</dbReference>
<evidence type="ECO:0000259" key="2">
    <source>
        <dbReference type="Pfam" id="PF12706"/>
    </source>
</evidence>